<comment type="caution">
    <text evidence="1">The sequence shown here is derived from an EMBL/GenBank/DDBJ whole genome shotgun (WGS) entry which is preliminary data.</text>
</comment>
<protein>
    <submittedName>
        <fullName evidence="1">Uncharacterized protein</fullName>
    </submittedName>
</protein>
<dbReference type="AlphaFoldDB" id="A0A7W2ENN1"/>
<accession>A0A7W2ENN1</accession>
<dbReference type="RefSeq" id="WP_182159237.1">
    <property type="nucleotide sequence ID" value="NZ_JACEZT010000001.1"/>
</dbReference>
<sequence length="121" mass="13590">MHFAFKQDAILTVIGWIRPIAVGRDFEELLQLHKFILALSFSLVIAFSTAAPIVSGNFDGLLVGVDQQGTLTKYLTKYFESSTGNGQFSCIFFMSGKLDNLKVRVDSWFPADRDPHEVVRM</sequence>
<keyword evidence="2" id="KW-1185">Reference proteome</keyword>
<evidence type="ECO:0000313" key="1">
    <source>
        <dbReference type="EMBL" id="MBA5635675.1"/>
    </source>
</evidence>
<gene>
    <name evidence="1" type="ORF">H3H37_01235</name>
</gene>
<organism evidence="1 2">
    <name type="scientific">Rugamonas brunnea</name>
    <dbReference type="NCBI Taxonomy" id="2758569"/>
    <lineage>
        <taxon>Bacteria</taxon>
        <taxon>Pseudomonadati</taxon>
        <taxon>Pseudomonadota</taxon>
        <taxon>Betaproteobacteria</taxon>
        <taxon>Burkholderiales</taxon>
        <taxon>Oxalobacteraceae</taxon>
        <taxon>Telluria group</taxon>
        <taxon>Rugamonas</taxon>
    </lineage>
</organism>
<proteinExistence type="predicted"/>
<dbReference type="EMBL" id="JACEZT010000001">
    <property type="protein sequence ID" value="MBA5635675.1"/>
    <property type="molecule type" value="Genomic_DNA"/>
</dbReference>
<evidence type="ECO:0000313" key="2">
    <source>
        <dbReference type="Proteomes" id="UP000534388"/>
    </source>
</evidence>
<dbReference type="Proteomes" id="UP000534388">
    <property type="component" value="Unassembled WGS sequence"/>
</dbReference>
<name>A0A7W2ENN1_9BURK</name>
<reference evidence="1 2" key="1">
    <citation type="submission" date="2020-07" db="EMBL/GenBank/DDBJ databases">
        <title>Novel species isolated from subtropical streams in China.</title>
        <authorList>
            <person name="Lu H."/>
        </authorList>
    </citation>
    <scope>NUCLEOTIDE SEQUENCE [LARGE SCALE GENOMIC DNA]</scope>
    <source>
        <strain evidence="1 2">LX20W</strain>
    </source>
</reference>